<organism evidence="1 2">
    <name type="scientific">Flavonifractor plautii</name>
    <name type="common">Fusobacterium plautii</name>
    <dbReference type="NCBI Taxonomy" id="292800"/>
    <lineage>
        <taxon>Bacteria</taxon>
        <taxon>Bacillati</taxon>
        <taxon>Bacillota</taxon>
        <taxon>Clostridia</taxon>
        <taxon>Eubacteriales</taxon>
        <taxon>Oscillospiraceae</taxon>
        <taxon>Flavonifractor</taxon>
    </lineage>
</organism>
<proteinExistence type="predicted"/>
<dbReference type="EMBL" id="CYZT01000690">
    <property type="protein sequence ID" value="CUQ11728.1"/>
    <property type="molecule type" value="Genomic_DNA"/>
</dbReference>
<gene>
    <name evidence="1" type="ORF">ERS852411_03989</name>
</gene>
<evidence type="ECO:0000313" key="2">
    <source>
        <dbReference type="Proteomes" id="UP000095746"/>
    </source>
</evidence>
<protein>
    <submittedName>
        <fullName evidence="1">Uncharacterized protein</fullName>
    </submittedName>
</protein>
<dbReference type="Proteomes" id="UP000095746">
    <property type="component" value="Unassembled WGS sequence"/>
</dbReference>
<evidence type="ECO:0000313" key="1">
    <source>
        <dbReference type="EMBL" id="CUQ11728.1"/>
    </source>
</evidence>
<accession>A0A174TV42</accession>
<dbReference type="AlphaFoldDB" id="A0A174TV42"/>
<name>A0A174TV42_FLAPL</name>
<sequence length="126" mass="14046">MASSAVKPEMRSSTSIWVFLTVATSSRAASSSASLRCRVSSFFSMFSVLRSRFSSFCWSRRSCFCRSARRSFTSRSYSLRAWRISSLASTSASRFLLSALLMDSLMMRLASSSALLISFSAVRLRI</sequence>
<reference evidence="1 2" key="1">
    <citation type="submission" date="2015-09" db="EMBL/GenBank/DDBJ databases">
        <authorList>
            <consortium name="Pathogen Informatics"/>
        </authorList>
    </citation>
    <scope>NUCLEOTIDE SEQUENCE [LARGE SCALE GENOMIC DNA]</scope>
    <source>
        <strain evidence="1 2">2789STDY5608854</strain>
    </source>
</reference>